<dbReference type="Proteomes" id="UP001319827">
    <property type="component" value="Chromosome"/>
</dbReference>
<evidence type="ECO:0000256" key="7">
    <source>
        <dbReference type="ARBA" id="ARBA00022801"/>
    </source>
</evidence>
<evidence type="ECO:0000256" key="13">
    <source>
        <dbReference type="NCBIfam" id="TIGR00228"/>
    </source>
</evidence>
<dbReference type="NCBIfam" id="TIGR00228">
    <property type="entry name" value="ruvC"/>
    <property type="match status" value="1"/>
</dbReference>
<evidence type="ECO:0000313" key="15">
    <source>
        <dbReference type="Proteomes" id="UP001319827"/>
    </source>
</evidence>
<dbReference type="RefSeq" id="WP_221251605.1">
    <property type="nucleotide sequence ID" value="NZ_AP024355.1"/>
</dbReference>
<evidence type="ECO:0000256" key="3">
    <source>
        <dbReference type="ARBA" id="ARBA00022722"/>
    </source>
</evidence>
<comment type="subunit">
    <text evidence="12">Homodimer which binds Holliday junction (HJ) DNA. The HJ becomes 2-fold symmetrical on binding to RuvC with unstacked arms; it has a different conformation from HJ DNA in complex with RuvA. In the full resolvosome a probable DNA-RuvA(4)-RuvB(12)-RuvC(2) complex forms which resolves the HJ.</text>
</comment>
<keyword evidence="8 12" id="KW-0460">Magnesium</keyword>
<keyword evidence="9 12" id="KW-0238">DNA-binding</keyword>
<evidence type="ECO:0000256" key="9">
    <source>
        <dbReference type="ARBA" id="ARBA00023125"/>
    </source>
</evidence>
<feature type="active site" evidence="12">
    <location>
        <position position="67"/>
    </location>
</feature>
<evidence type="ECO:0000256" key="8">
    <source>
        <dbReference type="ARBA" id="ARBA00022842"/>
    </source>
</evidence>
<accession>A0ABN6DW27</accession>
<keyword evidence="6 12" id="KW-0227">DNA damage</keyword>
<dbReference type="PANTHER" id="PTHR30194">
    <property type="entry name" value="CROSSOVER JUNCTION ENDODEOXYRIBONUCLEASE RUVC"/>
    <property type="match status" value="1"/>
</dbReference>
<keyword evidence="7 12" id="KW-0378">Hydrolase</keyword>
<evidence type="ECO:0000313" key="14">
    <source>
        <dbReference type="EMBL" id="BCR04191.1"/>
    </source>
</evidence>
<organism evidence="14 15">
    <name type="scientific">Desulfuromonas versatilis</name>
    <dbReference type="NCBI Taxonomy" id="2802975"/>
    <lineage>
        <taxon>Bacteria</taxon>
        <taxon>Pseudomonadati</taxon>
        <taxon>Thermodesulfobacteriota</taxon>
        <taxon>Desulfuromonadia</taxon>
        <taxon>Desulfuromonadales</taxon>
        <taxon>Desulfuromonadaceae</taxon>
        <taxon>Desulfuromonas</taxon>
    </lineage>
</organism>
<dbReference type="PROSITE" id="PS01321">
    <property type="entry name" value="RUVC"/>
    <property type="match status" value="1"/>
</dbReference>
<dbReference type="EMBL" id="AP024355">
    <property type="protein sequence ID" value="BCR04191.1"/>
    <property type="molecule type" value="Genomic_DNA"/>
</dbReference>
<keyword evidence="3 12" id="KW-0540">Nuclease</keyword>
<evidence type="ECO:0000256" key="1">
    <source>
        <dbReference type="ARBA" id="ARBA00009518"/>
    </source>
</evidence>
<keyword evidence="11 12" id="KW-0234">DNA repair</keyword>
<comment type="similarity">
    <text evidence="1 12">Belongs to the RuvC family.</text>
</comment>
<feature type="binding site" evidence="12">
    <location>
        <position position="7"/>
    </location>
    <ligand>
        <name>Mg(2+)</name>
        <dbReference type="ChEBI" id="CHEBI:18420"/>
        <label>1</label>
    </ligand>
</feature>
<protein>
    <recommendedName>
        <fullName evidence="12 13">Crossover junction endodeoxyribonuclease RuvC</fullName>
        <ecNumber evidence="12 13">3.1.21.10</ecNumber>
    </recommendedName>
    <alternativeName>
        <fullName evidence="12">Holliday junction nuclease RuvC</fullName>
    </alternativeName>
    <alternativeName>
        <fullName evidence="12">Holliday junction resolvase RuvC</fullName>
    </alternativeName>
</protein>
<comment type="catalytic activity">
    <reaction evidence="12">
        <text>Endonucleolytic cleavage at a junction such as a reciprocal single-stranded crossover between two homologous DNA duplexes (Holliday junction).</text>
        <dbReference type="EC" id="3.1.21.10"/>
    </reaction>
</comment>
<dbReference type="HAMAP" id="MF_00034">
    <property type="entry name" value="RuvC"/>
    <property type="match status" value="1"/>
</dbReference>
<evidence type="ECO:0000256" key="12">
    <source>
        <dbReference type="HAMAP-Rule" id="MF_00034"/>
    </source>
</evidence>
<dbReference type="Gene3D" id="3.30.420.10">
    <property type="entry name" value="Ribonuclease H-like superfamily/Ribonuclease H"/>
    <property type="match status" value="1"/>
</dbReference>
<keyword evidence="4 12" id="KW-0479">Metal-binding</keyword>
<feature type="active site" evidence="12">
    <location>
        <position position="7"/>
    </location>
</feature>
<name>A0ABN6DW27_9BACT</name>
<proteinExistence type="inferred from homology"/>
<reference evidence="14 15" key="2">
    <citation type="journal article" date="2021" name="Int. J. Syst. Evol. Microbiol.">
        <title>Isolation and Polyphasic Characterization of Desulfuromonas versatilis sp. Nov., an Electrogenic Bacteria Capable of Versatile Metabolism Isolated from a Graphene Oxide-Reducing Enrichment Culture.</title>
        <authorList>
            <person name="Xie L."/>
            <person name="Yoshida N."/>
            <person name="Ishii S."/>
            <person name="Meng L."/>
        </authorList>
    </citation>
    <scope>NUCLEOTIDE SEQUENCE [LARGE SCALE GENOMIC DNA]</scope>
    <source>
        <strain evidence="14 15">NIT-T3</strain>
    </source>
</reference>
<dbReference type="InterPro" id="IPR002176">
    <property type="entry name" value="X-over_junc_endoDNase_RuvC"/>
</dbReference>
<dbReference type="InterPro" id="IPR020563">
    <property type="entry name" value="X-over_junc_endoDNase_Mg_BS"/>
</dbReference>
<feature type="active site" evidence="12">
    <location>
        <position position="139"/>
    </location>
</feature>
<dbReference type="SUPFAM" id="SSF53098">
    <property type="entry name" value="Ribonuclease H-like"/>
    <property type="match status" value="1"/>
</dbReference>
<keyword evidence="5 12" id="KW-0255">Endonuclease</keyword>
<keyword evidence="2 12" id="KW-0963">Cytoplasm</keyword>
<evidence type="ECO:0000256" key="5">
    <source>
        <dbReference type="ARBA" id="ARBA00022759"/>
    </source>
</evidence>
<feature type="binding site" evidence="12">
    <location>
        <position position="139"/>
    </location>
    <ligand>
        <name>Mg(2+)</name>
        <dbReference type="ChEBI" id="CHEBI:18420"/>
        <label>1</label>
    </ligand>
</feature>
<sequence length="168" mass="17905">MRILGIDPGSRITGYGVIEKQGNRLIHIDNGAIFTRSDADLADRLKLIHDGLCRVIADYAPEAVAVESIFVAKNALSALKLGHARGAALLVGVNHGLPVHEYSALQVKNAVVGYGKAAKQQVQQMVKVLMNLPEIAQEDASDALAVAICHAHSAGLSNRLEQALAKKR</sequence>
<evidence type="ECO:0000256" key="11">
    <source>
        <dbReference type="ARBA" id="ARBA00023204"/>
    </source>
</evidence>
<evidence type="ECO:0000256" key="4">
    <source>
        <dbReference type="ARBA" id="ARBA00022723"/>
    </source>
</evidence>
<comment type="cofactor">
    <cofactor evidence="12">
        <name>Mg(2+)</name>
        <dbReference type="ChEBI" id="CHEBI:18420"/>
    </cofactor>
    <text evidence="12">Binds 2 Mg(2+) ion per subunit.</text>
</comment>
<dbReference type="InterPro" id="IPR036397">
    <property type="entry name" value="RNaseH_sf"/>
</dbReference>
<dbReference type="PANTHER" id="PTHR30194:SF3">
    <property type="entry name" value="CROSSOVER JUNCTION ENDODEOXYRIBONUCLEASE RUVC"/>
    <property type="match status" value="1"/>
</dbReference>
<evidence type="ECO:0000256" key="2">
    <source>
        <dbReference type="ARBA" id="ARBA00022490"/>
    </source>
</evidence>
<evidence type="ECO:0000256" key="6">
    <source>
        <dbReference type="ARBA" id="ARBA00022763"/>
    </source>
</evidence>
<evidence type="ECO:0000256" key="10">
    <source>
        <dbReference type="ARBA" id="ARBA00023172"/>
    </source>
</evidence>
<dbReference type="PRINTS" id="PR00696">
    <property type="entry name" value="RSOLVASERUVC"/>
</dbReference>
<comment type="function">
    <text evidence="12">The RuvA-RuvB-RuvC complex processes Holliday junction (HJ) DNA during genetic recombination and DNA repair. Endonuclease that resolves HJ intermediates. Cleaves cruciform DNA by making single-stranded nicks across the HJ at symmetrical positions within the homologous arms, yielding a 5'-phosphate and a 3'-hydroxyl group; requires a central core of homology in the junction. The consensus cleavage sequence is 5'-(A/T)TT(C/G)-3'. Cleavage occurs on the 3'-side of the TT dinucleotide at the point of strand exchange. HJ branch migration catalyzed by RuvA-RuvB allows RuvC to scan DNA until it finds its consensus sequence, where it cleaves and resolves the cruciform DNA.</text>
</comment>
<dbReference type="EC" id="3.1.21.10" evidence="12 13"/>
<comment type="subcellular location">
    <subcellularLocation>
        <location evidence="12">Cytoplasm</location>
    </subcellularLocation>
</comment>
<reference evidence="14 15" key="1">
    <citation type="journal article" date="2016" name="C (Basel)">
        <title>Selective Growth of and Electricity Production by Marine Exoelectrogenic Bacteria in Self-Aggregated Hydrogel of Microbially Reduced Graphene Oxide.</title>
        <authorList>
            <person name="Yoshida N."/>
            <person name="Goto Y."/>
            <person name="Miyata Y."/>
        </authorList>
    </citation>
    <scope>NUCLEOTIDE SEQUENCE [LARGE SCALE GENOMIC DNA]</scope>
    <source>
        <strain evidence="14 15">NIT-T3</strain>
    </source>
</reference>
<dbReference type="CDD" id="cd16962">
    <property type="entry name" value="RuvC"/>
    <property type="match status" value="1"/>
</dbReference>
<gene>
    <name evidence="12 14" type="primary">ruvC</name>
    <name evidence="14" type="ORF">DESUT3_12600</name>
</gene>
<keyword evidence="15" id="KW-1185">Reference proteome</keyword>
<dbReference type="InterPro" id="IPR012337">
    <property type="entry name" value="RNaseH-like_sf"/>
</dbReference>
<dbReference type="Pfam" id="PF02075">
    <property type="entry name" value="RuvC"/>
    <property type="match status" value="1"/>
</dbReference>
<feature type="binding site" evidence="12">
    <location>
        <position position="67"/>
    </location>
    <ligand>
        <name>Mg(2+)</name>
        <dbReference type="ChEBI" id="CHEBI:18420"/>
        <label>2</label>
    </ligand>
</feature>
<dbReference type="NCBIfam" id="NF000711">
    <property type="entry name" value="PRK00039.2-1"/>
    <property type="match status" value="1"/>
</dbReference>
<keyword evidence="10 12" id="KW-0233">DNA recombination</keyword>